<protein>
    <submittedName>
        <fullName evidence="1">Uncharacterized protein</fullName>
    </submittedName>
</protein>
<organism evidence="1 2">
    <name type="scientific">Eumeta variegata</name>
    <name type="common">Bagworm moth</name>
    <name type="synonym">Eumeta japonica</name>
    <dbReference type="NCBI Taxonomy" id="151549"/>
    <lineage>
        <taxon>Eukaryota</taxon>
        <taxon>Metazoa</taxon>
        <taxon>Ecdysozoa</taxon>
        <taxon>Arthropoda</taxon>
        <taxon>Hexapoda</taxon>
        <taxon>Insecta</taxon>
        <taxon>Pterygota</taxon>
        <taxon>Neoptera</taxon>
        <taxon>Endopterygota</taxon>
        <taxon>Lepidoptera</taxon>
        <taxon>Glossata</taxon>
        <taxon>Ditrysia</taxon>
        <taxon>Tineoidea</taxon>
        <taxon>Psychidae</taxon>
        <taxon>Oiketicinae</taxon>
        <taxon>Eumeta</taxon>
    </lineage>
</organism>
<accession>A0A4C1WFE8</accession>
<dbReference type="AlphaFoldDB" id="A0A4C1WFE8"/>
<gene>
    <name evidence="1" type="ORF">EVAR_80787_1</name>
</gene>
<dbReference type="Proteomes" id="UP000299102">
    <property type="component" value="Unassembled WGS sequence"/>
</dbReference>
<reference evidence="1 2" key="1">
    <citation type="journal article" date="2019" name="Commun. Biol.">
        <title>The bagworm genome reveals a unique fibroin gene that provides high tensile strength.</title>
        <authorList>
            <person name="Kono N."/>
            <person name="Nakamura H."/>
            <person name="Ohtoshi R."/>
            <person name="Tomita M."/>
            <person name="Numata K."/>
            <person name="Arakawa K."/>
        </authorList>
    </citation>
    <scope>NUCLEOTIDE SEQUENCE [LARGE SCALE GENOMIC DNA]</scope>
</reference>
<proteinExistence type="predicted"/>
<dbReference type="EMBL" id="BGZK01000538">
    <property type="protein sequence ID" value="GBP49119.1"/>
    <property type="molecule type" value="Genomic_DNA"/>
</dbReference>
<keyword evidence="2" id="KW-1185">Reference proteome</keyword>
<name>A0A4C1WFE8_EUMVA</name>
<sequence length="99" mass="11237">MLEMGIGRERGRIGGESADRFMRTENAGRETCGCGASGDLPRISEKRQKNSTSEQTLLTSKILYPKYMEYYRGAPARGRTTEKKLLKHSHRIVNFGIRE</sequence>
<comment type="caution">
    <text evidence="1">The sequence shown here is derived from an EMBL/GenBank/DDBJ whole genome shotgun (WGS) entry which is preliminary data.</text>
</comment>
<evidence type="ECO:0000313" key="1">
    <source>
        <dbReference type="EMBL" id="GBP49119.1"/>
    </source>
</evidence>
<evidence type="ECO:0000313" key="2">
    <source>
        <dbReference type="Proteomes" id="UP000299102"/>
    </source>
</evidence>